<comment type="caution">
    <text evidence="3">The sequence shown here is derived from an EMBL/GenBank/DDBJ whole genome shotgun (WGS) entry which is preliminary data.</text>
</comment>
<organism evidence="3 4">
    <name type="scientific">Streptomyces osmaniensis</name>
    <dbReference type="NCBI Taxonomy" id="593134"/>
    <lineage>
        <taxon>Bacteria</taxon>
        <taxon>Bacillati</taxon>
        <taxon>Actinomycetota</taxon>
        <taxon>Actinomycetes</taxon>
        <taxon>Kitasatosporales</taxon>
        <taxon>Streptomycetaceae</taxon>
        <taxon>Streptomyces</taxon>
    </lineage>
</organism>
<name>A0ABP6W6S4_9ACTN</name>
<accession>A0ABP6W6S4</accession>
<evidence type="ECO:0000256" key="1">
    <source>
        <dbReference type="SAM" id="MobiDB-lite"/>
    </source>
</evidence>
<dbReference type="PANTHER" id="PTHR31527">
    <property type="entry name" value="RE64534P"/>
    <property type="match status" value="1"/>
</dbReference>
<dbReference type="PANTHER" id="PTHR31527:SF0">
    <property type="entry name" value="RE64534P"/>
    <property type="match status" value="1"/>
</dbReference>
<sequence>MATGQTEDTAPAEVIETVVNTCPTTSGGTIASTVPVGAVYAEGSALDWGASLVEGAVVLDEKVAPNAPWSAVVKEGHVLTIVDVGGNQSADCLLYDAADPEERYSVPDTLAWQGNAYVRTGTVLRSNEGRPLMTVVANEIDRQDTIGGACGKESNTLRYGHHVMFHHGCRENFLAEASRHGLGVRDLVSNLNWFMNVPVEADGALGIVDGMSAPGRRVAVRAERDVLVLVSNCPQMNNPCNDFNPTPLRMLVVDPSSPATSHDANSQSSPEDAA</sequence>
<dbReference type="Pfam" id="PF09347">
    <property type="entry name" value="DUF1989"/>
    <property type="match status" value="1"/>
</dbReference>
<dbReference type="NCBIfam" id="TIGR03424">
    <property type="entry name" value="urea_degr_1"/>
    <property type="match status" value="1"/>
</dbReference>
<proteinExistence type="predicted"/>
<evidence type="ECO:0000313" key="3">
    <source>
        <dbReference type="EMBL" id="GAA3545929.1"/>
    </source>
</evidence>
<evidence type="ECO:0000259" key="2">
    <source>
        <dbReference type="Pfam" id="PF09347"/>
    </source>
</evidence>
<feature type="compositionally biased region" description="Polar residues" evidence="1">
    <location>
        <begin position="257"/>
        <end position="274"/>
    </location>
</feature>
<dbReference type="Proteomes" id="UP001500707">
    <property type="component" value="Unassembled WGS sequence"/>
</dbReference>
<evidence type="ECO:0000313" key="4">
    <source>
        <dbReference type="Proteomes" id="UP001500707"/>
    </source>
</evidence>
<dbReference type="InterPro" id="IPR017791">
    <property type="entry name" value="UAAP2"/>
</dbReference>
<dbReference type="EMBL" id="BAABCE010000005">
    <property type="protein sequence ID" value="GAA3545929.1"/>
    <property type="molecule type" value="Genomic_DNA"/>
</dbReference>
<dbReference type="InterPro" id="IPR018959">
    <property type="entry name" value="DUF1989"/>
</dbReference>
<feature type="domain" description="DUF1989" evidence="2">
    <location>
        <begin position="62"/>
        <end position="227"/>
    </location>
</feature>
<protein>
    <recommendedName>
        <fullName evidence="2">DUF1989 domain-containing protein</fullName>
    </recommendedName>
</protein>
<feature type="region of interest" description="Disordered" evidence="1">
    <location>
        <begin position="253"/>
        <end position="274"/>
    </location>
</feature>
<gene>
    <name evidence="3" type="ORF">GCM10022295_29720</name>
</gene>
<dbReference type="RefSeq" id="WP_346182021.1">
    <property type="nucleotide sequence ID" value="NZ_BAABCE010000005.1"/>
</dbReference>
<keyword evidence="4" id="KW-1185">Reference proteome</keyword>
<reference evidence="4" key="1">
    <citation type="journal article" date="2019" name="Int. J. Syst. Evol. Microbiol.">
        <title>The Global Catalogue of Microorganisms (GCM) 10K type strain sequencing project: providing services to taxonomists for standard genome sequencing and annotation.</title>
        <authorList>
            <consortium name="The Broad Institute Genomics Platform"/>
            <consortium name="The Broad Institute Genome Sequencing Center for Infectious Disease"/>
            <person name="Wu L."/>
            <person name="Ma J."/>
        </authorList>
    </citation>
    <scope>NUCLEOTIDE SEQUENCE [LARGE SCALE GENOMIC DNA]</scope>
    <source>
        <strain evidence="4">JCM 17656</strain>
    </source>
</reference>